<evidence type="ECO:0000313" key="2">
    <source>
        <dbReference type="Proteomes" id="UP000789702"/>
    </source>
</evidence>
<reference evidence="1" key="1">
    <citation type="submission" date="2021-06" db="EMBL/GenBank/DDBJ databases">
        <authorList>
            <person name="Kallberg Y."/>
            <person name="Tangrot J."/>
            <person name="Rosling A."/>
        </authorList>
    </citation>
    <scope>NUCLEOTIDE SEQUENCE</scope>
    <source>
        <strain evidence="1">IL203A</strain>
    </source>
</reference>
<organism evidence="1 2">
    <name type="scientific">Dentiscutata heterogama</name>
    <dbReference type="NCBI Taxonomy" id="1316150"/>
    <lineage>
        <taxon>Eukaryota</taxon>
        <taxon>Fungi</taxon>
        <taxon>Fungi incertae sedis</taxon>
        <taxon>Mucoromycota</taxon>
        <taxon>Glomeromycotina</taxon>
        <taxon>Glomeromycetes</taxon>
        <taxon>Diversisporales</taxon>
        <taxon>Gigasporaceae</taxon>
        <taxon>Dentiscutata</taxon>
    </lineage>
</organism>
<comment type="caution">
    <text evidence="1">The sequence shown here is derived from an EMBL/GenBank/DDBJ whole genome shotgun (WGS) entry which is preliminary data.</text>
</comment>
<evidence type="ECO:0000313" key="1">
    <source>
        <dbReference type="EMBL" id="CAG8558833.1"/>
    </source>
</evidence>
<dbReference type="EMBL" id="CAJVPU010006279">
    <property type="protein sequence ID" value="CAG8558833.1"/>
    <property type="molecule type" value="Genomic_DNA"/>
</dbReference>
<proteinExistence type="predicted"/>
<protein>
    <submittedName>
        <fullName evidence="1">13_t:CDS:1</fullName>
    </submittedName>
</protein>
<gene>
    <name evidence="1" type="ORF">DHETER_LOCUS5552</name>
</gene>
<name>A0ACA9LZW3_9GLOM</name>
<accession>A0ACA9LZW3</accession>
<keyword evidence="2" id="KW-1185">Reference proteome</keyword>
<sequence length="154" mass="17379">MLRPCAACMGEEERPNSEHPRRVYLVIELLRLRAACIGEEERPDSEHPRRAVRESPDLKRRVNYKGDDDSIYEVEELCVNIGEFPALLGTVKTASFLRYLTPPTILKPALHINDLKVILTEYSDLEANSILNALFESKQIGIVATPVSDITKFG</sequence>
<dbReference type="Proteomes" id="UP000789702">
    <property type="component" value="Unassembled WGS sequence"/>
</dbReference>